<feature type="domain" description="YqaJ viral recombinase" evidence="2">
    <location>
        <begin position="18"/>
        <end position="153"/>
    </location>
</feature>
<dbReference type="SUPFAM" id="SSF52980">
    <property type="entry name" value="Restriction endonuclease-like"/>
    <property type="match status" value="1"/>
</dbReference>
<accession>A0AAD2F2C7</accession>
<dbReference type="InterPro" id="IPR011604">
    <property type="entry name" value="PDDEXK-like_dom_sf"/>
</dbReference>
<keyword evidence="1" id="KW-0175">Coiled coil</keyword>
<reference evidence="3" key="1">
    <citation type="submission" date="2023-07" db="EMBL/GenBank/DDBJ databases">
        <authorList>
            <person name="Peeters C."/>
        </authorList>
    </citation>
    <scope>NUCLEOTIDE SEQUENCE</scope>
    <source>
        <strain evidence="3">R-77560</strain>
    </source>
</reference>
<dbReference type="EMBL" id="CATZAZ010000011">
    <property type="protein sequence ID" value="CAJ0804567.1"/>
    <property type="molecule type" value="Genomic_DNA"/>
</dbReference>
<dbReference type="AlphaFoldDB" id="A0AAD2F2C7"/>
<feature type="coiled-coil region" evidence="1">
    <location>
        <begin position="224"/>
        <end position="251"/>
    </location>
</feature>
<dbReference type="InterPro" id="IPR011335">
    <property type="entry name" value="Restrct_endonuc-II-like"/>
</dbReference>
<dbReference type="InterPro" id="IPR017482">
    <property type="entry name" value="Lambda-type_endonuclease"/>
</dbReference>
<evidence type="ECO:0000259" key="2">
    <source>
        <dbReference type="Pfam" id="PF09588"/>
    </source>
</evidence>
<dbReference type="InterPro" id="IPR019080">
    <property type="entry name" value="YqaJ_viral_recombinase"/>
</dbReference>
<organism evidence="3 4">
    <name type="scientific">Ralstonia thomasii</name>
    <dbReference type="NCBI Taxonomy" id="3058596"/>
    <lineage>
        <taxon>Bacteria</taxon>
        <taxon>Pseudomonadati</taxon>
        <taxon>Pseudomonadota</taxon>
        <taxon>Betaproteobacteria</taxon>
        <taxon>Burkholderiales</taxon>
        <taxon>Burkholderiaceae</taxon>
        <taxon>Ralstonia</taxon>
    </lineage>
</organism>
<dbReference type="NCBIfam" id="TIGR03033">
    <property type="entry name" value="phage_rel_nuc"/>
    <property type="match status" value="1"/>
</dbReference>
<dbReference type="Pfam" id="PF09588">
    <property type="entry name" value="YqaJ"/>
    <property type="match status" value="1"/>
</dbReference>
<evidence type="ECO:0000313" key="3">
    <source>
        <dbReference type="EMBL" id="CAJ0804567.1"/>
    </source>
</evidence>
<proteinExistence type="predicted"/>
<comment type="caution">
    <text evidence="3">The sequence shown here is derived from an EMBL/GenBank/DDBJ whole genome shotgun (WGS) entry which is preliminary data.</text>
</comment>
<dbReference type="Proteomes" id="UP001189756">
    <property type="component" value="Unassembled WGS sequence"/>
</dbReference>
<gene>
    <name evidence="3" type="ORF">R77560_04096</name>
</gene>
<protein>
    <recommendedName>
        <fullName evidence="2">YqaJ viral recombinase domain-containing protein</fullName>
    </recommendedName>
</protein>
<evidence type="ECO:0000313" key="4">
    <source>
        <dbReference type="Proteomes" id="UP001189756"/>
    </source>
</evidence>
<sequence length="311" mass="34361">MKQVAFTTSSGSPDNDAWHAWRAQHLGASDAPVIAAGRGLCSKPSWARSLHALWLEKTGQLPPQKSNFAMNRGRQYEETARLAYEAKTGEMVSPCFGECEPFPQLSASFDGMSLDGNTIVEIKVPSAKVHEMAKNGQVVDYYVPQIAHQALVAWGMPESWGNDKRAFFVSYDPDKDELVIVPVDMGELAMMAKRLLPCLLDFWQAVFEKRPPLGDGMEPLAQAYLELVDRIGDLEGEKDALRAQLIELAEKQGGRAEGYGVSVIKSMVKGTIDYAKAAKDLNIDFEPYRKQGKETWYVKASGQREGQQASA</sequence>
<evidence type="ECO:0000256" key="1">
    <source>
        <dbReference type="SAM" id="Coils"/>
    </source>
</evidence>
<dbReference type="Gene3D" id="3.90.320.10">
    <property type="match status" value="1"/>
</dbReference>
<name>A0AAD2F2C7_9RALS</name>